<protein>
    <submittedName>
        <fullName evidence="6">Ferritin</fullName>
    </submittedName>
</protein>
<dbReference type="RefSeq" id="WP_294896824.1">
    <property type="nucleotide sequence ID" value="NZ_DLUI01000100.1"/>
</dbReference>
<dbReference type="GO" id="GO:0004322">
    <property type="term" value="F:ferroxidase activity"/>
    <property type="evidence" value="ECO:0007669"/>
    <property type="project" value="InterPro"/>
</dbReference>
<accession>A0A2D3WJ05</accession>
<gene>
    <name evidence="6" type="ORF">CFH83_07060</name>
</gene>
<evidence type="ECO:0000256" key="2">
    <source>
        <dbReference type="ARBA" id="ARBA00022723"/>
    </source>
</evidence>
<keyword evidence="1" id="KW-0409">Iron storage</keyword>
<dbReference type="AlphaFoldDB" id="A0A2D3WJ05"/>
<proteinExistence type="predicted"/>
<evidence type="ECO:0000313" key="7">
    <source>
        <dbReference type="Proteomes" id="UP000228859"/>
    </source>
</evidence>
<dbReference type="NCBIfam" id="TIGR04535">
    <property type="entry name" value="ferrit_encaps"/>
    <property type="match status" value="1"/>
</dbReference>
<keyword evidence="2" id="KW-0479">Metal-binding</keyword>
<dbReference type="Proteomes" id="UP000228859">
    <property type="component" value="Unassembled WGS sequence"/>
</dbReference>
<comment type="subcellular location">
    <subcellularLocation>
        <location evidence="4">Encapsulin nanocompartment</location>
    </subcellularLocation>
</comment>
<dbReference type="CDD" id="cd00657">
    <property type="entry name" value="Ferritin_like"/>
    <property type="match status" value="1"/>
</dbReference>
<dbReference type="InterPro" id="IPR009078">
    <property type="entry name" value="Ferritin-like_SF"/>
</dbReference>
<evidence type="ECO:0000256" key="1">
    <source>
        <dbReference type="ARBA" id="ARBA00022434"/>
    </source>
</evidence>
<name>A0A2D3WJ05_9BACT</name>
<dbReference type="GO" id="GO:0006879">
    <property type="term" value="P:intracellular iron ion homeostasis"/>
    <property type="evidence" value="ECO:0007669"/>
    <property type="project" value="UniProtKB-KW"/>
</dbReference>
<keyword evidence="5" id="KW-1284">Encapsulin nanocompartment</keyword>
<dbReference type="EMBL" id="DLUI01000100">
    <property type="protein sequence ID" value="DAB38246.1"/>
    <property type="molecule type" value="Genomic_DNA"/>
</dbReference>
<sequence length="124" mass="14099">MAHEGFHEDPNTLSEFTKDYHRIIQSTMEELEAIDWYNQRAEAASDPAAKAILEHNRDEEIEHACMGLEWLRRNSSVWDEMMRKFLFTTTDIVVQESSGTDQTLQSSPEIVAAPTGTLNIGNNS</sequence>
<evidence type="ECO:0000256" key="4">
    <source>
        <dbReference type="ARBA" id="ARBA00033738"/>
    </source>
</evidence>
<reference evidence="6 7" key="1">
    <citation type="journal article" date="2017" name="Front. Microbiol.">
        <title>Comparative Genomic Analysis of the Class Epsilonproteobacteria and Proposed Reclassification to Epsilonbacteraeota (phyl. nov.).</title>
        <authorList>
            <person name="Waite D.W."/>
            <person name="Vanwonterghem I."/>
            <person name="Rinke C."/>
            <person name="Parks D.H."/>
            <person name="Zhang Y."/>
            <person name="Takai K."/>
            <person name="Sievert S.M."/>
            <person name="Simon J."/>
            <person name="Campbell B.J."/>
            <person name="Hanson T.E."/>
            <person name="Woyke T."/>
            <person name="Klotz M.G."/>
            <person name="Hugenholtz P."/>
        </authorList>
    </citation>
    <scope>NUCLEOTIDE SEQUENCE [LARGE SCALE GENOMIC DNA]</scope>
    <source>
        <strain evidence="6">UBA12443</strain>
    </source>
</reference>
<keyword evidence="3" id="KW-0408">Iron</keyword>
<dbReference type="GO" id="GO:0140737">
    <property type="term" value="C:encapsulin nanocompartment"/>
    <property type="evidence" value="ECO:0007669"/>
    <property type="project" value="UniProtKB-SubCell"/>
</dbReference>
<dbReference type="Pfam" id="PF22277">
    <property type="entry name" value="EncFtn-like"/>
    <property type="match status" value="1"/>
</dbReference>
<evidence type="ECO:0000313" key="6">
    <source>
        <dbReference type="EMBL" id="DAB38246.1"/>
    </source>
</evidence>
<dbReference type="Gene3D" id="6.10.140.1960">
    <property type="match status" value="1"/>
</dbReference>
<organism evidence="6 7">
    <name type="scientific">Sulfuricurvum kujiense</name>
    <dbReference type="NCBI Taxonomy" id="148813"/>
    <lineage>
        <taxon>Bacteria</taxon>
        <taxon>Pseudomonadati</taxon>
        <taxon>Campylobacterota</taxon>
        <taxon>Epsilonproteobacteria</taxon>
        <taxon>Campylobacterales</taxon>
        <taxon>Sulfurimonadaceae</taxon>
        <taxon>Sulfuricurvum</taxon>
    </lineage>
</organism>
<comment type="caution">
    <text evidence="6">The sequence shown here is derived from an EMBL/GenBank/DDBJ whole genome shotgun (WGS) entry which is preliminary data.</text>
</comment>
<dbReference type="InterPro" id="IPR030907">
    <property type="entry name" value="Ferrit_encaps"/>
</dbReference>
<dbReference type="InterPro" id="IPR054581">
    <property type="entry name" value="EncFtn-like"/>
</dbReference>
<evidence type="ECO:0000256" key="3">
    <source>
        <dbReference type="ARBA" id="ARBA00023004"/>
    </source>
</evidence>
<dbReference type="SUPFAM" id="SSF47240">
    <property type="entry name" value="Ferritin-like"/>
    <property type="match status" value="1"/>
</dbReference>
<evidence type="ECO:0000256" key="5">
    <source>
        <dbReference type="ARBA" id="ARBA00033787"/>
    </source>
</evidence>
<dbReference type="GO" id="GO:0046872">
    <property type="term" value="F:metal ion binding"/>
    <property type="evidence" value="ECO:0007669"/>
    <property type="project" value="UniProtKB-KW"/>
</dbReference>